<accession>A0A5C6A2Y6</accession>
<dbReference type="PANTHER" id="PTHR11527">
    <property type="entry name" value="HEAT-SHOCK PROTEIN 20 FAMILY MEMBER"/>
    <property type="match status" value="1"/>
</dbReference>
<evidence type="ECO:0000313" key="5">
    <source>
        <dbReference type="EMBL" id="TWT93618.1"/>
    </source>
</evidence>
<dbReference type="PROSITE" id="PS01031">
    <property type="entry name" value="SHSP"/>
    <property type="match status" value="1"/>
</dbReference>
<dbReference type="InterPro" id="IPR002068">
    <property type="entry name" value="A-crystallin/Hsp20_dom"/>
</dbReference>
<dbReference type="RefSeq" id="WP_197168085.1">
    <property type="nucleotide sequence ID" value="NZ_SJPM01000009.1"/>
</dbReference>
<dbReference type="Gene3D" id="2.60.40.790">
    <property type="match status" value="1"/>
</dbReference>
<dbReference type="Proteomes" id="UP000316213">
    <property type="component" value="Unassembled WGS sequence"/>
</dbReference>
<dbReference type="InterPro" id="IPR008978">
    <property type="entry name" value="HSP20-like_chaperone"/>
</dbReference>
<evidence type="ECO:0000313" key="6">
    <source>
        <dbReference type="Proteomes" id="UP000316213"/>
    </source>
</evidence>
<feature type="compositionally biased region" description="Polar residues" evidence="3">
    <location>
        <begin position="1"/>
        <end position="17"/>
    </location>
</feature>
<dbReference type="AlphaFoldDB" id="A0A5C6A2Y6"/>
<sequence>MSKNTSHTTNVAENSKSNGHRPSRRDPFATFPFGVMPGEMGQMFDRLFETARAESGVDHWTPAATIWEDTEGYHVEMDLPGIKTEDLEVTMEAGRLMISAKRSFDKEDRRVIYNERRFGEVARSVELPDSIDPETIEASLENGLLRVDLKKRPEVLPRKIEVQIKNA</sequence>
<gene>
    <name evidence="5" type="primary">hspA</name>
    <name evidence="5" type="ORF">Pla100_41360</name>
</gene>
<dbReference type="CDD" id="cd06464">
    <property type="entry name" value="ACD_sHsps-like"/>
    <property type="match status" value="1"/>
</dbReference>
<proteinExistence type="inferred from homology"/>
<comment type="similarity">
    <text evidence="1 2">Belongs to the small heat shock protein (HSP20) family.</text>
</comment>
<dbReference type="Pfam" id="PF00011">
    <property type="entry name" value="HSP20"/>
    <property type="match status" value="1"/>
</dbReference>
<dbReference type="EMBL" id="SJPM01000009">
    <property type="protein sequence ID" value="TWT93618.1"/>
    <property type="molecule type" value="Genomic_DNA"/>
</dbReference>
<comment type="caution">
    <text evidence="5">The sequence shown here is derived from an EMBL/GenBank/DDBJ whole genome shotgun (WGS) entry which is preliminary data.</text>
</comment>
<evidence type="ECO:0000259" key="4">
    <source>
        <dbReference type="PROSITE" id="PS01031"/>
    </source>
</evidence>
<feature type="region of interest" description="Disordered" evidence="3">
    <location>
        <begin position="1"/>
        <end position="30"/>
    </location>
</feature>
<evidence type="ECO:0000256" key="1">
    <source>
        <dbReference type="PROSITE-ProRule" id="PRU00285"/>
    </source>
</evidence>
<keyword evidence="6" id="KW-1185">Reference proteome</keyword>
<feature type="domain" description="SHSP" evidence="4">
    <location>
        <begin position="55"/>
        <end position="165"/>
    </location>
</feature>
<evidence type="ECO:0000256" key="3">
    <source>
        <dbReference type="SAM" id="MobiDB-lite"/>
    </source>
</evidence>
<protein>
    <submittedName>
        <fullName evidence="5">Spore protein SP21</fullName>
    </submittedName>
</protein>
<reference evidence="5 6" key="1">
    <citation type="submission" date="2019-02" db="EMBL/GenBank/DDBJ databases">
        <title>Deep-cultivation of Planctomycetes and their phenomic and genomic characterization uncovers novel biology.</title>
        <authorList>
            <person name="Wiegand S."/>
            <person name="Jogler M."/>
            <person name="Boedeker C."/>
            <person name="Pinto D."/>
            <person name="Vollmers J."/>
            <person name="Rivas-Marin E."/>
            <person name="Kohn T."/>
            <person name="Peeters S.H."/>
            <person name="Heuer A."/>
            <person name="Rast P."/>
            <person name="Oberbeckmann S."/>
            <person name="Bunk B."/>
            <person name="Jeske O."/>
            <person name="Meyerdierks A."/>
            <person name="Storesund J.E."/>
            <person name="Kallscheuer N."/>
            <person name="Luecker S."/>
            <person name="Lage O.M."/>
            <person name="Pohl T."/>
            <person name="Merkel B.J."/>
            <person name="Hornburger P."/>
            <person name="Mueller R.-W."/>
            <person name="Bruemmer F."/>
            <person name="Labrenz M."/>
            <person name="Spormann A.M."/>
            <person name="Op Den Camp H."/>
            <person name="Overmann J."/>
            <person name="Amann R."/>
            <person name="Jetten M.S.M."/>
            <person name="Mascher T."/>
            <person name="Medema M.H."/>
            <person name="Devos D.P."/>
            <person name="Kaster A.-K."/>
            <person name="Ovreas L."/>
            <person name="Rohde M."/>
            <person name="Galperin M.Y."/>
            <person name="Jogler C."/>
        </authorList>
    </citation>
    <scope>NUCLEOTIDE SEQUENCE [LARGE SCALE GENOMIC DNA]</scope>
    <source>
        <strain evidence="5 6">Pla100</strain>
    </source>
</reference>
<organism evidence="5 6">
    <name type="scientific">Neorhodopirellula pilleata</name>
    <dbReference type="NCBI Taxonomy" id="2714738"/>
    <lineage>
        <taxon>Bacteria</taxon>
        <taxon>Pseudomonadati</taxon>
        <taxon>Planctomycetota</taxon>
        <taxon>Planctomycetia</taxon>
        <taxon>Pirellulales</taxon>
        <taxon>Pirellulaceae</taxon>
        <taxon>Neorhodopirellula</taxon>
    </lineage>
</organism>
<dbReference type="SUPFAM" id="SSF49764">
    <property type="entry name" value="HSP20-like chaperones"/>
    <property type="match status" value="1"/>
</dbReference>
<evidence type="ECO:0000256" key="2">
    <source>
        <dbReference type="RuleBase" id="RU003616"/>
    </source>
</evidence>
<name>A0A5C6A2Y6_9BACT</name>
<dbReference type="InterPro" id="IPR031107">
    <property type="entry name" value="Small_HSP"/>
</dbReference>